<dbReference type="AlphaFoldDB" id="A0A369JXY6"/>
<evidence type="ECO:0000259" key="2">
    <source>
        <dbReference type="SMART" id="SM00458"/>
    </source>
</evidence>
<dbReference type="OrthoDB" id="6770063at2759"/>
<dbReference type="Pfam" id="PF00652">
    <property type="entry name" value="Ricin_B_lectin"/>
    <property type="match status" value="1"/>
</dbReference>
<dbReference type="CDD" id="cd00161">
    <property type="entry name" value="beta-trefoil_Ricin-like"/>
    <property type="match status" value="1"/>
</dbReference>
<feature type="domain" description="Ricin B lectin" evidence="2">
    <location>
        <begin position="179"/>
        <end position="309"/>
    </location>
</feature>
<keyword evidence="4" id="KW-1185">Reference proteome</keyword>
<dbReference type="InterPro" id="IPR000772">
    <property type="entry name" value="Ricin_B_lectin"/>
</dbReference>
<dbReference type="EMBL" id="LUEZ02000017">
    <property type="protein sequence ID" value="RDB27201.1"/>
    <property type="molecule type" value="Genomic_DNA"/>
</dbReference>
<dbReference type="PROSITE" id="PS50231">
    <property type="entry name" value="RICIN_B_LECTIN"/>
    <property type="match status" value="1"/>
</dbReference>
<dbReference type="SUPFAM" id="SSF50370">
    <property type="entry name" value="Ricin B-like lectins"/>
    <property type="match status" value="1"/>
</dbReference>
<keyword evidence="1" id="KW-0732">Signal</keyword>
<dbReference type="SUPFAM" id="SSF49870">
    <property type="entry name" value="Osmotin, thaumatin-like protein"/>
    <property type="match status" value="1"/>
</dbReference>
<proteinExistence type="predicted"/>
<accession>A0A369JXY6</accession>
<reference evidence="3" key="1">
    <citation type="submission" date="2018-04" db="EMBL/GenBank/DDBJ databases">
        <title>Whole genome sequencing of Hypsizygus marmoreus.</title>
        <authorList>
            <person name="Choi I.-G."/>
            <person name="Min B."/>
            <person name="Kim J.-G."/>
            <person name="Kim S."/>
            <person name="Oh Y.-L."/>
            <person name="Kong W.-S."/>
            <person name="Park H."/>
            <person name="Jeong J."/>
            <person name="Song E.-S."/>
        </authorList>
    </citation>
    <scope>NUCLEOTIDE SEQUENCE [LARGE SCALE GENOMIC DNA]</scope>
    <source>
        <strain evidence="3">51987-8</strain>
    </source>
</reference>
<dbReference type="Gene3D" id="2.80.10.50">
    <property type="match status" value="2"/>
</dbReference>
<name>A0A369JXY6_HYPMA</name>
<evidence type="ECO:0000313" key="4">
    <source>
        <dbReference type="Proteomes" id="UP000076154"/>
    </source>
</evidence>
<feature type="signal peptide" evidence="1">
    <location>
        <begin position="1"/>
        <end position="18"/>
    </location>
</feature>
<dbReference type="SMART" id="SM00458">
    <property type="entry name" value="RICIN"/>
    <property type="match status" value="1"/>
</dbReference>
<sequence length="309" mass="32335">MASSLLLILAAPALLAHAGRQITVTNNCPSSINVFMNGNSQGYLGSGASTTSWVPNGFSGFIYTNANGGSQSGAGTTRAGFYGPNGYYYLVTDQNNFNTGVTISPNCAPGGGYCVPASCNSLSCSTAFTSPPTAFPPPGNVAPNVPLYSCANANNGNGYTVTFCPNGYFPPVLPPPSNNGIALHPNGNNNKCLDVRGAQFANGTPVQIYDCNGSNAQQWVINKGNTQVQVAGTNFCLDAGTNPTSGVGMKIWQCYSGLPQQSWYYTGDNRIAVAGQGQCLDVPNGVLTNGNRVQTWQCTNNDVYQIWTE</sequence>
<gene>
    <name evidence="3" type="primary">abfB_1</name>
    <name evidence="3" type="ORF">Hypma_004434</name>
</gene>
<dbReference type="InParanoid" id="A0A369JXY6"/>
<protein>
    <submittedName>
        <fullName evidence="3">Extracellular exo-alpha-L-arabinofuranosidase</fullName>
    </submittedName>
</protein>
<dbReference type="Proteomes" id="UP000076154">
    <property type="component" value="Unassembled WGS sequence"/>
</dbReference>
<dbReference type="InterPro" id="IPR037176">
    <property type="entry name" value="Osmotin/thaumatin-like_sf"/>
</dbReference>
<feature type="chain" id="PRO_5016688198" evidence="1">
    <location>
        <begin position="19"/>
        <end position="309"/>
    </location>
</feature>
<evidence type="ECO:0000313" key="3">
    <source>
        <dbReference type="EMBL" id="RDB27201.1"/>
    </source>
</evidence>
<comment type="caution">
    <text evidence="3">The sequence shown here is derived from an EMBL/GenBank/DDBJ whole genome shotgun (WGS) entry which is preliminary data.</text>
</comment>
<evidence type="ECO:0000256" key="1">
    <source>
        <dbReference type="SAM" id="SignalP"/>
    </source>
</evidence>
<dbReference type="InterPro" id="IPR035992">
    <property type="entry name" value="Ricin_B-like_lectins"/>
</dbReference>
<organism evidence="3 4">
    <name type="scientific">Hypsizygus marmoreus</name>
    <name type="common">White beech mushroom</name>
    <name type="synonym">Agaricus marmoreus</name>
    <dbReference type="NCBI Taxonomy" id="39966"/>
    <lineage>
        <taxon>Eukaryota</taxon>
        <taxon>Fungi</taxon>
        <taxon>Dikarya</taxon>
        <taxon>Basidiomycota</taxon>
        <taxon>Agaricomycotina</taxon>
        <taxon>Agaricomycetes</taxon>
        <taxon>Agaricomycetidae</taxon>
        <taxon>Agaricales</taxon>
        <taxon>Tricholomatineae</taxon>
        <taxon>Lyophyllaceae</taxon>
        <taxon>Hypsizygus</taxon>
    </lineage>
</organism>